<gene>
    <name evidence="2" type="ORF">B1757_02305</name>
</gene>
<evidence type="ECO:0000256" key="1">
    <source>
        <dbReference type="SAM" id="MobiDB-lite"/>
    </source>
</evidence>
<evidence type="ECO:0000313" key="3">
    <source>
        <dbReference type="Proteomes" id="UP000234329"/>
    </source>
</evidence>
<proteinExistence type="predicted"/>
<reference evidence="2 3" key="1">
    <citation type="submission" date="2017-03" db="EMBL/GenBank/DDBJ databases">
        <title>Draft genime sequence of the acidophilic sulfur-oxidizing bacterium Acidithiobacillus sp. SH, isolated from seawater.</title>
        <authorList>
            <person name="Sharmin S."/>
            <person name="Tokuhisa M."/>
            <person name="Kanao T."/>
            <person name="Kamimura K."/>
        </authorList>
    </citation>
    <scope>NUCLEOTIDE SEQUENCE [LARGE SCALE GENOMIC DNA]</scope>
    <source>
        <strain evidence="2 3">SH</strain>
    </source>
</reference>
<evidence type="ECO:0000313" key="2">
    <source>
        <dbReference type="EMBL" id="PKY11815.1"/>
    </source>
</evidence>
<dbReference type="AlphaFoldDB" id="A0A2I1DPK7"/>
<sequence>MRKATAIKMFGTATALADVLGVSKQSLTVWQEVLTTRQTDQVIGAALRTRIPIEQIGAALTEPAIPYRHGSKDVRRRQDQPHSAAC</sequence>
<dbReference type="Gene3D" id="1.10.260.40">
    <property type="entry name" value="lambda repressor-like DNA-binding domains"/>
    <property type="match status" value="1"/>
</dbReference>
<protein>
    <submittedName>
        <fullName evidence="2">Uncharacterized protein</fullName>
    </submittedName>
</protein>
<feature type="region of interest" description="Disordered" evidence="1">
    <location>
        <begin position="67"/>
        <end position="86"/>
    </location>
</feature>
<dbReference type="InParanoid" id="A0A2I1DPK7"/>
<dbReference type="InterPro" id="IPR010982">
    <property type="entry name" value="Lambda_DNA-bd_dom_sf"/>
</dbReference>
<feature type="compositionally biased region" description="Basic and acidic residues" evidence="1">
    <location>
        <begin position="70"/>
        <end position="80"/>
    </location>
</feature>
<organism evidence="2 3">
    <name type="scientific">Acidithiobacillus marinus</name>
    <dbReference type="NCBI Taxonomy" id="187490"/>
    <lineage>
        <taxon>Bacteria</taxon>
        <taxon>Pseudomonadati</taxon>
        <taxon>Pseudomonadota</taxon>
        <taxon>Acidithiobacillia</taxon>
        <taxon>Acidithiobacillales</taxon>
        <taxon>Acidithiobacillaceae</taxon>
        <taxon>Acidithiobacillus</taxon>
    </lineage>
</organism>
<dbReference type="EMBL" id="MXAV01000006">
    <property type="protein sequence ID" value="PKY11815.1"/>
    <property type="molecule type" value="Genomic_DNA"/>
</dbReference>
<dbReference type="GO" id="GO:0003677">
    <property type="term" value="F:DNA binding"/>
    <property type="evidence" value="ECO:0007669"/>
    <property type="project" value="InterPro"/>
</dbReference>
<comment type="caution">
    <text evidence="2">The sequence shown here is derived from an EMBL/GenBank/DDBJ whole genome shotgun (WGS) entry which is preliminary data.</text>
</comment>
<name>A0A2I1DPK7_9PROT</name>
<dbReference type="Proteomes" id="UP000234329">
    <property type="component" value="Unassembled WGS sequence"/>
</dbReference>
<accession>A0A2I1DPK7</accession>
<keyword evidence="3" id="KW-1185">Reference proteome</keyword>